<feature type="repeat" description="ANK" evidence="3">
    <location>
        <begin position="426"/>
        <end position="458"/>
    </location>
</feature>
<dbReference type="SUPFAM" id="SSF48403">
    <property type="entry name" value="Ankyrin repeat"/>
    <property type="match status" value="1"/>
</dbReference>
<evidence type="ECO:0000313" key="6">
    <source>
        <dbReference type="EMBL" id="SSX24679.1"/>
    </source>
</evidence>
<feature type="compositionally biased region" description="Basic and acidic residues" evidence="4">
    <location>
        <begin position="97"/>
        <end position="108"/>
    </location>
</feature>
<evidence type="ECO:0000256" key="1">
    <source>
        <dbReference type="ARBA" id="ARBA00022737"/>
    </source>
</evidence>
<feature type="compositionally biased region" description="Polar residues" evidence="4">
    <location>
        <begin position="87"/>
        <end position="96"/>
    </location>
</feature>
<dbReference type="VEuPathDB" id="VectorBase:CSON011235"/>
<evidence type="ECO:0000256" key="4">
    <source>
        <dbReference type="SAM" id="MobiDB-lite"/>
    </source>
</evidence>
<protein>
    <submittedName>
        <fullName evidence="5">CSON011235 protein</fullName>
    </submittedName>
</protein>
<accession>A0A336KHG7</accession>
<organism evidence="5">
    <name type="scientific">Culicoides sonorensis</name>
    <name type="common">Biting midge</name>
    <dbReference type="NCBI Taxonomy" id="179676"/>
    <lineage>
        <taxon>Eukaryota</taxon>
        <taxon>Metazoa</taxon>
        <taxon>Ecdysozoa</taxon>
        <taxon>Arthropoda</taxon>
        <taxon>Hexapoda</taxon>
        <taxon>Insecta</taxon>
        <taxon>Pterygota</taxon>
        <taxon>Neoptera</taxon>
        <taxon>Endopterygota</taxon>
        <taxon>Diptera</taxon>
        <taxon>Nematocera</taxon>
        <taxon>Chironomoidea</taxon>
        <taxon>Ceratopogonidae</taxon>
        <taxon>Ceratopogoninae</taxon>
        <taxon>Culicoides</taxon>
        <taxon>Monoculicoides</taxon>
    </lineage>
</organism>
<dbReference type="InterPro" id="IPR036770">
    <property type="entry name" value="Ankyrin_rpt-contain_sf"/>
</dbReference>
<reference evidence="5" key="1">
    <citation type="submission" date="2018-04" db="EMBL/GenBank/DDBJ databases">
        <authorList>
            <person name="Go L.Y."/>
            <person name="Mitchell J.A."/>
        </authorList>
    </citation>
    <scope>NUCLEOTIDE SEQUENCE</scope>
    <source>
        <tissue evidence="5">Whole organism</tissue>
    </source>
</reference>
<reference evidence="6" key="2">
    <citation type="submission" date="2018-07" db="EMBL/GenBank/DDBJ databases">
        <authorList>
            <person name="Quirk P.G."/>
            <person name="Krulwich T.A."/>
        </authorList>
    </citation>
    <scope>NUCLEOTIDE SEQUENCE</scope>
</reference>
<dbReference type="EMBL" id="UFQT01000481">
    <property type="protein sequence ID" value="SSX24679.1"/>
    <property type="molecule type" value="Genomic_DNA"/>
</dbReference>
<dbReference type="EMBL" id="UFQS01000481">
    <property type="protein sequence ID" value="SSX04314.1"/>
    <property type="molecule type" value="Genomic_DNA"/>
</dbReference>
<dbReference type="SMART" id="SM00248">
    <property type="entry name" value="ANK"/>
    <property type="match status" value="3"/>
</dbReference>
<keyword evidence="2 3" id="KW-0040">ANK repeat</keyword>
<gene>
    <name evidence="5" type="primary">CSON011235</name>
</gene>
<dbReference type="AlphaFoldDB" id="A0A336KHG7"/>
<evidence type="ECO:0000256" key="3">
    <source>
        <dbReference type="PROSITE-ProRule" id="PRU00023"/>
    </source>
</evidence>
<feature type="repeat" description="ANK" evidence="3">
    <location>
        <begin position="391"/>
        <end position="423"/>
    </location>
</feature>
<dbReference type="Gene3D" id="1.25.40.20">
    <property type="entry name" value="Ankyrin repeat-containing domain"/>
    <property type="match status" value="1"/>
</dbReference>
<feature type="region of interest" description="Disordered" evidence="4">
    <location>
        <begin position="643"/>
        <end position="691"/>
    </location>
</feature>
<sequence>MTTLDKQSRRVRFTLPETGEGGNNSSSSSSSIPAATKSKPIHGTTRYVNGTLVSTSSNKSNNSSIIVNRSATSASSSLSNKKSIQTYSADTNVSRQDQSHLPKIDENRTNISLKPAKKVYHTVNAAIKLQRPRTTASNISRSQSFSVKKTVKQTNINSSAKSANKRYSDSFLYMTAANPDQTTPLIKIDDMDQRTELELPKFEHALDPHLLKLPLTEDANANYLPSLNEEIESNNSLKDKLALSREKNLAAFWEFVEKWKAGLNANKFEEHNNSTTTAVLQVTTNRRGTLCKSDSSASTIQSTSRLKAFKMNLEKVPLVTELLRASRDANEILLKDVFRQILEEGISRDDLNITDKSGRTAISYLCSSGLTRFLELILQLPDIDVNKPDNEGNTPLHFAAQAGQTEAVNLLITKSRSLIVDAKNNLGFTPLMKAALQGRTRCAKLLLFAGASPVEIDLGRGLRADQWARFVGSHSCAEVIEQYARKRLMDRNTPSKWSHDTIETGGLRHSNSLNRVAKPVSVITESSPQQQGFYSKLLKALPFKFARDKNSGSAVPNINGNNNNNNTMYTNVAASNEDMTLNNGMVNYLGTSALLCSVGVAVPTTGKVSNKKTRSFREVPKLEITYANNHALIEKYERIYNSDNSTNTNNNNINGNNGSENTPIPAYRSKSVSVANATKPPPAYNKVKNRK</sequence>
<dbReference type="Pfam" id="PF12796">
    <property type="entry name" value="Ank_2"/>
    <property type="match status" value="1"/>
</dbReference>
<evidence type="ECO:0000313" key="5">
    <source>
        <dbReference type="EMBL" id="SSX04314.1"/>
    </source>
</evidence>
<name>A0A336KHG7_CULSO</name>
<keyword evidence="1" id="KW-0677">Repeat</keyword>
<dbReference type="PROSITE" id="PS50088">
    <property type="entry name" value="ANK_REPEAT"/>
    <property type="match status" value="2"/>
</dbReference>
<feature type="region of interest" description="Disordered" evidence="4">
    <location>
        <begin position="1"/>
        <end position="43"/>
    </location>
</feature>
<evidence type="ECO:0000256" key="2">
    <source>
        <dbReference type="ARBA" id="ARBA00023043"/>
    </source>
</evidence>
<feature type="region of interest" description="Disordered" evidence="4">
    <location>
        <begin position="87"/>
        <end position="109"/>
    </location>
</feature>
<proteinExistence type="predicted"/>
<dbReference type="PANTHER" id="PTHR24173:SF40">
    <property type="entry name" value="AGAP006757-PA"/>
    <property type="match status" value="1"/>
</dbReference>
<dbReference type="PROSITE" id="PS50297">
    <property type="entry name" value="ANK_REP_REGION"/>
    <property type="match status" value="1"/>
</dbReference>
<feature type="compositionally biased region" description="Low complexity" evidence="4">
    <location>
        <begin position="643"/>
        <end position="662"/>
    </location>
</feature>
<dbReference type="InterPro" id="IPR002110">
    <property type="entry name" value="Ankyrin_rpt"/>
</dbReference>
<dbReference type="PANTHER" id="PTHR24173">
    <property type="entry name" value="ANKYRIN REPEAT CONTAINING"/>
    <property type="match status" value="1"/>
</dbReference>